<dbReference type="SMART" id="SM01026">
    <property type="entry name" value="Beach"/>
    <property type="match status" value="1"/>
</dbReference>
<dbReference type="SUPFAM" id="SSF56112">
    <property type="entry name" value="Protein kinase-like (PK-like)"/>
    <property type="match status" value="1"/>
</dbReference>
<keyword evidence="7" id="KW-0963">Cytoplasm</keyword>
<reference evidence="30 31" key="1">
    <citation type="submission" date="2024-06" db="EMBL/GenBank/DDBJ databases">
        <title>The draft genome of Grus japonensis, version 3.</title>
        <authorList>
            <person name="Nabeshima K."/>
            <person name="Suzuki S."/>
            <person name="Onuma M."/>
        </authorList>
    </citation>
    <scope>NUCLEOTIDE SEQUENCE [LARGE SCALE GENOMIC DNA]</scope>
    <source>
        <strain evidence="30 31">451A</strain>
    </source>
</reference>
<dbReference type="Proteomes" id="UP001623348">
    <property type="component" value="Unassembled WGS sequence"/>
</dbReference>
<dbReference type="Pfam" id="PF00400">
    <property type="entry name" value="WD40"/>
    <property type="match status" value="2"/>
</dbReference>
<dbReference type="CDD" id="cd03478">
    <property type="entry name" value="Rieske_AIFL_N"/>
    <property type="match status" value="1"/>
</dbReference>
<evidence type="ECO:0000256" key="10">
    <source>
        <dbReference type="ARBA" id="ARBA00022714"/>
    </source>
</evidence>
<dbReference type="GO" id="GO:0000421">
    <property type="term" value="C:autophagosome membrane"/>
    <property type="evidence" value="ECO:0007669"/>
    <property type="project" value="UniProtKB-SubCell"/>
</dbReference>
<dbReference type="Gene3D" id="3.50.50.60">
    <property type="entry name" value="FAD/NAD(P)-binding domain"/>
    <property type="match status" value="2"/>
</dbReference>
<keyword evidence="31" id="KW-1185">Reference proteome</keyword>
<comment type="similarity">
    <text evidence="23">Belongs to the WD repeat WDR81 family.</text>
</comment>
<feature type="compositionally biased region" description="Low complexity" evidence="27">
    <location>
        <begin position="1587"/>
        <end position="1596"/>
    </location>
</feature>
<protein>
    <recommendedName>
        <fullName evidence="25">WD repeat-containing protein 81</fullName>
    </recommendedName>
</protein>
<evidence type="ECO:0000256" key="15">
    <source>
        <dbReference type="ARBA" id="ARBA00022946"/>
    </source>
</evidence>
<dbReference type="InterPro" id="IPR015943">
    <property type="entry name" value="WD40/YVTN_repeat-like_dom_sf"/>
</dbReference>
<dbReference type="CDD" id="cd06071">
    <property type="entry name" value="Beach"/>
    <property type="match status" value="1"/>
</dbReference>
<dbReference type="InterPro" id="IPR052651">
    <property type="entry name" value="WDR81"/>
</dbReference>
<dbReference type="InterPro" id="IPR017941">
    <property type="entry name" value="Rieske_2Fe-2S"/>
</dbReference>
<dbReference type="GO" id="GO:0005739">
    <property type="term" value="C:mitochondrion"/>
    <property type="evidence" value="ECO:0007669"/>
    <property type="project" value="UniProtKB-SubCell"/>
</dbReference>
<evidence type="ECO:0000256" key="14">
    <source>
        <dbReference type="ARBA" id="ARBA00022827"/>
    </source>
</evidence>
<evidence type="ECO:0000256" key="26">
    <source>
        <dbReference type="PROSITE-ProRule" id="PRU00221"/>
    </source>
</evidence>
<feature type="region of interest" description="Disordered" evidence="27">
    <location>
        <begin position="1637"/>
        <end position="1659"/>
    </location>
</feature>
<dbReference type="InterPro" id="IPR000409">
    <property type="entry name" value="BEACH_dom"/>
</dbReference>
<name>A0ABC9XK71_GRUJA</name>
<dbReference type="InterPro" id="IPR036372">
    <property type="entry name" value="BEACH_dom_sf"/>
</dbReference>
<dbReference type="SUPFAM" id="SSF50022">
    <property type="entry name" value="ISP domain"/>
    <property type="match status" value="1"/>
</dbReference>
<dbReference type="PROSITE" id="PS51296">
    <property type="entry name" value="RIESKE"/>
    <property type="match status" value="1"/>
</dbReference>
<dbReference type="PANTHER" id="PTHR44662">
    <property type="entry name" value="WD REPEAT-CONTAINING PROTEIN 81"/>
    <property type="match status" value="1"/>
</dbReference>
<dbReference type="PRINTS" id="PR00368">
    <property type="entry name" value="FADPNR"/>
</dbReference>
<accession>A0ABC9XK71</accession>
<dbReference type="PROSITE" id="PS50082">
    <property type="entry name" value="WD_REPEATS_2"/>
    <property type="match status" value="1"/>
</dbReference>
<dbReference type="GO" id="GO:0031902">
    <property type="term" value="C:late endosome membrane"/>
    <property type="evidence" value="ECO:0007669"/>
    <property type="project" value="UniProtKB-SubCell"/>
</dbReference>
<dbReference type="Pfam" id="PF02138">
    <property type="entry name" value="Beach"/>
    <property type="match status" value="1"/>
</dbReference>
<keyword evidence="8 26" id="KW-0853">WD repeat</keyword>
<evidence type="ECO:0000256" key="7">
    <source>
        <dbReference type="ARBA" id="ARBA00022490"/>
    </source>
</evidence>
<dbReference type="SUPFAM" id="SSF81837">
    <property type="entry name" value="BEACH domain"/>
    <property type="match status" value="1"/>
</dbReference>
<feature type="repeat" description="WD" evidence="26">
    <location>
        <begin position="2090"/>
        <end position="2121"/>
    </location>
</feature>
<dbReference type="GO" id="GO:0005829">
    <property type="term" value="C:cytosol"/>
    <property type="evidence" value="ECO:0007669"/>
    <property type="project" value="UniProtKB-SubCell"/>
</dbReference>
<organism evidence="30 31">
    <name type="scientific">Grus japonensis</name>
    <name type="common">Japanese crane</name>
    <name type="synonym">Red-crowned crane</name>
    <dbReference type="NCBI Taxonomy" id="30415"/>
    <lineage>
        <taxon>Eukaryota</taxon>
        <taxon>Metazoa</taxon>
        <taxon>Chordata</taxon>
        <taxon>Craniata</taxon>
        <taxon>Vertebrata</taxon>
        <taxon>Euteleostomi</taxon>
        <taxon>Archelosauria</taxon>
        <taxon>Archosauria</taxon>
        <taxon>Dinosauria</taxon>
        <taxon>Saurischia</taxon>
        <taxon>Theropoda</taxon>
        <taxon>Coelurosauria</taxon>
        <taxon>Aves</taxon>
        <taxon>Neognathae</taxon>
        <taxon>Neoaves</taxon>
        <taxon>Gruiformes</taxon>
        <taxon>Gruidae</taxon>
        <taxon>Grus</taxon>
    </lineage>
</organism>
<dbReference type="Pfam" id="PF07992">
    <property type="entry name" value="Pyr_redox_2"/>
    <property type="match status" value="1"/>
</dbReference>
<dbReference type="GO" id="GO:0005765">
    <property type="term" value="C:lysosomal membrane"/>
    <property type="evidence" value="ECO:0007669"/>
    <property type="project" value="UniProtKB-SubCell"/>
</dbReference>
<gene>
    <name evidence="30" type="ORF">GRJ2_002274000</name>
</gene>
<keyword evidence="11" id="KW-0479">Metal-binding</keyword>
<evidence type="ECO:0000256" key="4">
    <source>
        <dbReference type="ARBA" id="ARBA00004514"/>
    </source>
</evidence>
<comment type="function">
    <text evidence="22">Functions as a negative regulator of the PI3 kinase/PI3K activity associated with endosomal membranes via BECN1, a core subunit of the PI3K complex. By modifying the phosphatidylinositol 3-phosphate/PtdInsP3 content of endosomal membranes may regulate endosome fusion, recycling, sorting and early to late endosome transport. It is for instance, required for the delivery of cargos like BST2/tetherin from early to late endosome and thereby participates indirectly to their degradation by the lysosome. May also play a role in aggrephagy, the macroautophagic degradation of ubiquitinated protein aggregates. In this process, may regulate the interaction of SQSTM1 with ubiquitinated proteins and also recruit MAP1LC3C. May also be involved in maintenance of normal mitochondrial structure and organization.</text>
</comment>
<keyword evidence="10" id="KW-0001">2Fe-2S</keyword>
<keyword evidence="18" id="KW-0496">Mitochondrion</keyword>
<dbReference type="EMBL" id="BAAFJT010000019">
    <property type="protein sequence ID" value="GAB0198086.1"/>
    <property type="molecule type" value="Genomic_DNA"/>
</dbReference>
<dbReference type="PANTHER" id="PTHR44662:SF1">
    <property type="entry name" value="WD REPEAT-CONTAINING PROTEIN 81"/>
    <property type="match status" value="1"/>
</dbReference>
<evidence type="ECO:0000256" key="9">
    <source>
        <dbReference type="ARBA" id="ARBA00022630"/>
    </source>
</evidence>
<dbReference type="GO" id="GO:0051537">
    <property type="term" value="F:2 iron, 2 sulfur cluster binding"/>
    <property type="evidence" value="ECO:0007669"/>
    <property type="project" value="UniProtKB-KW"/>
</dbReference>
<dbReference type="SUPFAM" id="SSF55424">
    <property type="entry name" value="FAD/NAD-linked reductases, dimerisation (C-terminal) domain"/>
    <property type="match status" value="1"/>
</dbReference>
<evidence type="ECO:0000256" key="2">
    <source>
        <dbReference type="ARBA" id="ARBA00004220"/>
    </source>
</evidence>
<feature type="region of interest" description="Disordered" evidence="27">
    <location>
        <begin position="1975"/>
        <end position="1997"/>
    </location>
</feature>
<evidence type="ECO:0000256" key="20">
    <source>
        <dbReference type="ARBA" id="ARBA00023228"/>
    </source>
</evidence>
<dbReference type="Gene3D" id="2.102.10.10">
    <property type="entry name" value="Rieske [2Fe-2S] iron-sulphur domain"/>
    <property type="match status" value="1"/>
</dbReference>
<keyword evidence="21" id="KW-0968">Cytoplasmic vesicle</keyword>
<evidence type="ECO:0000256" key="17">
    <source>
        <dbReference type="ARBA" id="ARBA00023014"/>
    </source>
</evidence>
<feature type="compositionally biased region" description="Basic and acidic residues" evidence="27">
    <location>
        <begin position="1571"/>
        <end position="1586"/>
    </location>
</feature>
<evidence type="ECO:0000256" key="24">
    <source>
        <dbReference type="ARBA" id="ARBA00064041"/>
    </source>
</evidence>
<dbReference type="GO" id="GO:0046872">
    <property type="term" value="F:metal ion binding"/>
    <property type="evidence" value="ECO:0007669"/>
    <property type="project" value="UniProtKB-KW"/>
</dbReference>
<evidence type="ECO:0000256" key="6">
    <source>
        <dbReference type="ARBA" id="ARBA00004656"/>
    </source>
</evidence>
<feature type="compositionally biased region" description="Basic and acidic residues" evidence="27">
    <location>
        <begin position="1985"/>
        <end position="1997"/>
    </location>
</feature>
<feature type="compositionally biased region" description="Polar residues" evidence="27">
    <location>
        <begin position="1975"/>
        <end position="1984"/>
    </location>
</feature>
<dbReference type="FunFam" id="2.130.10.10:FF:000341">
    <property type="entry name" value="WD repeat-containing protein 81 isoform X1"/>
    <property type="match status" value="1"/>
</dbReference>
<evidence type="ECO:0000256" key="27">
    <source>
        <dbReference type="SAM" id="MobiDB-lite"/>
    </source>
</evidence>
<feature type="domain" description="BEACH" evidence="28">
    <location>
        <begin position="791"/>
        <end position="1067"/>
    </location>
</feature>
<comment type="subcellular location">
    <subcellularLocation>
        <location evidence="4">Cytoplasm</location>
        <location evidence="4">Cytosol</location>
    </subcellularLocation>
    <subcellularLocation>
        <location evidence="5">Cytoplasmic vesicle</location>
        <location evidence="5">Autophagosome membrane</location>
    </subcellularLocation>
    <subcellularLocation>
        <location evidence="2">Early endosome membrane</location>
        <topology evidence="2">Peripheral membrane protein</topology>
    </subcellularLocation>
    <subcellularLocation>
        <location evidence="3">Late endosome membrane</location>
    </subcellularLocation>
    <subcellularLocation>
        <location evidence="6">Lysosome membrane</location>
    </subcellularLocation>
    <subcellularLocation>
        <location evidence="1">Mitochondrion</location>
    </subcellularLocation>
</comment>
<feature type="region of interest" description="Disordered" evidence="27">
    <location>
        <begin position="1549"/>
        <end position="1618"/>
    </location>
</feature>
<dbReference type="FunFam" id="2.130.10.10:FF:000355">
    <property type="entry name" value="WD repeat-containing protein 81 isoform X1"/>
    <property type="match status" value="1"/>
</dbReference>
<feature type="compositionally biased region" description="Acidic residues" evidence="27">
    <location>
        <begin position="1640"/>
        <end position="1651"/>
    </location>
</feature>
<dbReference type="SUPFAM" id="SSF50978">
    <property type="entry name" value="WD40 repeat-like"/>
    <property type="match status" value="1"/>
</dbReference>
<evidence type="ECO:0000256" key="25">
    <source>
        <dbReference type="ARBA" id="ARBA00070555"/>
    </source>
</evidence>
<comment type="caution">
    <text evidence="30">The sequence shown here is derived from an EMBL/GenBank/DDBJ whole genome shotgun (WGS) entry which is preliminary data.</text>
</comment>
<feature type="region of interest" description="Disordered" evidence="27">
    <location>
        <begin position="1121"/>
        <end position="1157"/>
    </location>
</feature>
<dbReference type="Gene3D" id="2.130.10.10">
    <property type="entry name" value="YVTN repeat-like/Quinoprotein amine dehydrogenase"/>
    <property type="match status" value="2"/>
</dbReference>
<evidence type="ECO:0000256" key="21">
    <source>
        <dbReference type="ARBA" id="ARBA00023329"/>
    </source>
</evidence>
<dbReference type="InterPro" id="IPR028202">
    <property type="entry name" value="Reductase_C"/>
</dbReference>
<dbReference type="InterPro" id="IPR023753">
    <property type="entry name" value="FAD/NAD-binding_dom"/>
</dbReference>
<evidence type="ECO:0000256" key="12">
    <source>
        <dbReference type="ARBA" id="ARBA00022737"/>
    </source>
</evidence>
<evidence type="ECO:0000313" key="31">
    <source>
        <dbReference type="Proteomes" id="UP001623348"/>
    </source>
</evidence>
<feature type="compositionally biased region" description="Acidic residues" evidence="27">
    <location>
        <begin position="1601"/>
        <end position="1618"/>
    </location>
</feature>
<dbReference type="FunFam" id="1.10.1540.10:FF:000003">
    <property type="entry name" value="WD repeat-containing protein 81 isoform X1"/>
    <property type="match status" value="1"/>
</dbReference>
<evidence type="ECO:0000256" key="5">
    <source>
        <dbReference type="ARBA" id="ARBA00004652"/>
    </source>
</evidence>
<evidence type="ECO:0000256" key="11">
    <source>
        <dbReference type="ARBA" id="ARBA00022723"/>
    </source>
</evidence>
<dbReference type="InterPro" id="IPR016156">
    <property type="entry name" value="FAD/NAD-linked_Rdtase_dimer_sf"/>
</dbReference>
<dbReference type="Pfam" id="PF00355">
    <property type="entry name" value="Rieske"/>
    <property type="match status" value="1"/>
</dbReference>
<dbReference type="InterPro" id="IPR011009">
    <property type="entry name" value="Kinase-like_dom_sf"/>
</dbReference>
<dbReference type="SMART" id="SM00320">
    <property type="entry name" value="WD40"/>
    <property type="match status" value="6"/>
</dbReference>
<evidence type="ECO:0000256" key="23">
    <source>
        <dbReference type="ARBA" id="ARBA00060735"/>
    </source>
</evidence>
<proteinExistence type="inferred from homology"/>
<keyword evidence="14" id="KW-0274">FAD</keyword>
<evidence type="ECO:0000313" key="30">
    <source>
        <dbReference type="EMBL" id="GAB0198086.1"/>
    </source>
</evidence>
<dbReference type="PRINTS" id="PR00469">
    <property type="entry name" value="PNDRDTASEII"/>
</dbReference>
<evidence type="ECO:0000256" key="19">
    <source>
        <dbReference type="ARBA" id="ARBA00023136"/>
    </source>
</evidence>
<evidence type="ECO:0000256" key="16">
    <source>
        <dbReference type="ARBA" id="ARBA00023004"/>
    </source>
</evidence>
<dbReference type="GO" id="GO:0031901">
    <property type="term" value="C:early endosome membrane"/>
    <property type="evidence" value="ECO:0007669"/>
    <property type="project" value="UniProtKB-SubCell"/>
</dbReference>
<keyword evidence="13" id="KW-0967">Endosome</keyword>
<dbReference type="PROSITE" id="PS50294">
    <property type="entry name" value="WD_REPEATS_REGION"/>
    <property type="match status" value="1"/>
</dbReference>
<dbReference type="Gene3D" id="3.30.390.30">
    <property type="match status" value="1"/>
</dbReference>
<keyword evidence="9" id="KW-0285">Flavoprotein</keyword>
<dbReference type="InterPro" id="IPR036322">
    <property type="entry name" value="WD40_repeat_dom_sf"/>
</dbReference>
<dbReference type="InterPro" id="IPR036922">
    <property type="entry name" value="Rieske_2Fe-2S_sf"/>
</dbReference>
<evidence type="ECO:0000256" key="1">
    <source>
        <dbReference type="ARBA" id="ARBA00004173"/>
    </source>
</evidence>
<evidence type="ECO:0000256" key="3">
    <source>
        <dbReference type="ARBA" id="ARBA00004414"/>
    </source>
</evidence>
<dbReference type="InterPro" id="IPR036188">
    <property type="entry name" value="FAD/NAD-bd_sf"/>
</dbReference>
<keyword evidence="19" id="KW-0472">Membrane</keyword>
<evidence type="ECO:0000259" key="29">
    <source>
        <dbReference type="PROSITE" id="PS51296"/>
    </source>
</evidence>
<sequence length="2389" mass="263417">MDGDDTITAEVCKEADVGDGELWEVMVAGYPVLLVRNKKEFSALGSKCPHYGAPLSKGVLKGERLRCPWHGACFNIKTGDIEEYPSLDCLPCFKDLESSLRVKDTSKRCLLNRDTMLLLGGGVAALACAETLRQEGFTGRIIMATKEKHVPYDKSKLSKEMNLKAEDMYLRKPEFLDAHGIELWTEKEAVSVDFQKQKVRFMDGSSQKYNQLLIATGSHSSSLKVPGADLQNVCILQTPEDSSKILALATGKNLVIVGASFVGMEIAAFLSDKAGAISVVEKKELPFQNALGPQVGGVAMKMLQSKGVKFYVKTELCELKGKDGKVTEAVLASGEKLPADVVVAGIGVFPNLAFLKGTSIARDESGAILVDLRMQTNIPNTFAAGDVVSFPVALLNGDRTSIHHQQVAEAHGHIAALNMLKKEKDLHTVPFFWTTMLGKSIRYAGCGKGYTDTVVKGSLEQQKFLIFYIRDGFVTAAASLNCDPMSVEKDLNIDRRQLAAAAEGTHVTAFVPVKWLASLKERRVLPGLCPRPEGLSDVEVRTFLQHSVQKLPTGWTRVEIHGLRKERLMYPLRVQPPASDQRNGSPETLHGFMQNVASQNYRNLWCRAHCLYVRPYRHTDAPPTMPALDALRAALQKAYGCSVLQVGKSAPGASPAKESVAAAKGVPSCPNVLQAEALLESANMLYVIYPYVQYCLHDIVTFSPAKLTNSHAKILFLLFHVLQAMRACHQAGLACGAFSLRDVAVDEKLCSRLRVNFREYEAPKKEEVNLEAGLERTSEQSSAGVRGQEARCAACQKDLRDLVLQWVHGQVSNFDYLMRLNSLAGRRMGDPNYHPVLPWVVDFTTKNGKFRDLRKSKFRLNKGDKQLDFTYEMTKQAFVAGGSSGEQLHVPHHISDVLSDITYYVYTARRTPKAVLCCHVRSQWEPNEYPASMERMQSWTPDECIPEFYTDPSIFRSIHPDMPDLDVPSWCSSYEEFIEVHRMLLESREVSQDLHHWIDLTFGYKLLGKDAVKEKNVCLHLVDNHTHLTTYGVVQLFDQPHPRRMVGPAYTPAEAPAIARPLLQNIRETVFLEDIQGQVMDAVNGLVLEAIPSETTWSGEKTITGEDDLEQGTEALDSISANSRAADQPCATVPSAQPSALPAYATEGKTSSVRPLRRSKAGAVDQVDVKVTLPEGFNPLQALEELEKLDNFLVKGLSSEMQLMEQPWEEPPLGLSDLYQRDMQALGILVAEIIFAPKIRPSKPDVSLLERFLMVRNLCRYHPKEIPAPLQHVLHVLLQLSVPVEKLLKTRLGKGAVQLFEYKPISQGLPPPCPTQLLSPFSSIVPFPTYFPALHKFIFTYQAKKIEDEGQGRELVFQLWQQLEGILSEITPEGLEILLPFILSLMSEENTAVYAAWYLFEPIAKSLGPKNANKYLLKPLIGAYETPCYRHGRFYLYTDCFVAQLIVRLGLQSFLLNLLPHILQILVGIESSREESKSLLGTAEDDESGGESPVSCVFGEEIKMDVEHSSAALDLLDYTSGVSFHDQAYLPESEDFQSGLYVGESLQPQEQESLSLGRLSDKSSASEVSLGEDRPADGDSQKDKSSLKSMDSSQDLKQSEDSEEEEEERDEEEHDDAAVDAELTVAVDAGASVDVTLADDSSEPEDGEGEELPDHSDDKEQTMLLDTACKMVRWLSAKLGPTVTSRFIARNLLRLLTSCYVGPTRQQFVPSNDENGPLSTGNIYQKRPVLGDQVSKPVLACLVHVAYLYGEPVLTYQYLPYISYLVAPTGGSGGGRLNSRKEAGLLAAVTLTQKIVVCLSDTTLMDILPKISQEVLLPVLGFLTSLAVGFPSGAQARIVLCVKTISLIALICLRIGQEMVQQHLSDTVRNFFGAFSLLQELQDQGLTAESLSSCEVPVMEVPLSDGKLLALDPAVLMELQKVFNPEMAYITYIPFSCLLGDVIRTVVPNHSLVEKLASIHLENVNPKSLQAVSLEQTPSAAGSDQDTRGTEPFSSHHEDCHSGTFGSVLVGNRIQVPVDTQREGLGLLRLSAGTDGFIPSSSSEENALKHDLPRSTHMLCGNWLAYWQYEIGVSQHDPRFHFHQIKLQSFSGHSGAIKCVAPLGSEDFFLSGSKDKTVRLWPLYNYGDGTSEVPPRFTYAEHKKSVFYVSQLEASQHVVSCDGTVHIWDQFTGKLLRTFDEFDSKVPITAVSTMPPPYHSISVASADSVLRFIDHRKPGLQHEFRLASGVSTGLIRCLAVSPNGRSVMAGFSSGFIMLLDTRTGLIMRGWPAHEGDILQIKAAEGNVLISSSSDHSLTVWKELEQKPLHHYKSASEPIHAFDLYGNEVVAGTVANKIGVYSMLESSALPTSTTKLSSENFRGTLTSLAVLPTKCHLLLGSDNGVIRLLA</sequence>
<feature type="domain" description="Rieske" evidence="29">
    <location>
        <begin position="9"/>
        <end position="104"/>
    </location>
</feature>
<dbReference type="SUPFAM" id="SSF51905">
    <property type="entry name" value="FAD/NAD(P)-binding domain"/>
    <property type="match status" value="1"/>
</dbReference>
<evidence type="ECO:0000256" key="18">
    <source>
        <dbReference type="ARBA" id="ARBA00023128"/>
    </source>
</evidence>
<keyword evidence="15" id="KW-0809">Transit peptide</keyword>
<keyword evidence="20" id="KW-0458">Lysosome</keyword>
<evidence type="ECO:0000256" key="13">
    <source>
        <dbReference type="ARBA" id="ARBA00022753"/>
    </source>
</evidence>
<evidence type="ECO:0000256" key="22">
    <source>
        <dbReference type="ARBA" id="ARBA00058689"/>
    </source>
</evidence>
<evidence type="ECO:0000256" key="8">
    <source>
        <dbReference type="ARBA" id="ARBA00022574"/>
    </source>
</evidence>
<evidence type="ECO:0000259" key="28">
    <source>
        <dbReference type="PROSITE" id="PS50197"/>
    </source>
</evidence>
<keyword evidence="12" id="KW-0677">Repeat</keyword>
<dbReference type="Gene3D" id="1.10.1540.10">
    <property type="entry name" value="BEACH domain"/>
    <property type="match status" value="1"/>
</dbReference>
<keyword evidence="16" id="KW-0408">Iron</keyword>
<keyword evidence="17" id="KW-0411">Iron-sulfur</keyword>
<dbReference type="Pfam" id="PF14759">
    <property type="entry name" value="Reductase_C"/>
    <property type="match status" value="1"/>
</dbReference>
<dbReference type="InterPro" id="IPR001680">
    <property type="entry name" value="WD40_rpt"/>
</dbReference>
<dbReference type="PROSITE" id="PS50197">
    <property type="entry name" value="BEACH"/>
    <property type="match status" value="1"/>
</dbReference>
<comment type="subunit">
    <text evidence="24">Interacts with WDR91; involved in early to late endosome cargo transport. Interacts with BECN1; negatively regulates the PI3 kinase/PI3K activity associated with endosomal membranes. Interacts with SQSTM1; the interaction is direct and regulates the interaction of SQSTM1 with ubiquitinated proteins. Interacts with MAP1LC3C; recruits MAP1LC3C to ubiquitinated protein aggregates in the aggrephagy process.</text>
</comment>